<dbReference type="PANTHER" id="PTHR42776:SF27">
    <property type="entry name" value="DIPEPTIDYL PEPTIDASE FAMILY MEMBER 6"/>
    <property type="match status" value="1"/>
</dbReference>
<dbReference type="InterPro" id="IPR001375">
    <property type="entry name" value="Peptidase_S9_cat"/>
</dbReference>
<dbReference type="STRING" id="1434700.SAMN06296427_11122"/>
<evidence type="ECO:0000256" key="3">
    <source>
        <dbReference type="ARBA" id="ARBA00022825"/>
    </source>
</evidence>
<name>A0A1W2CPV7_9FLAO</name>
<dbReference type="PANTHER" id="PTHR42776">
    <property type="entry name" value="SERINE PEPTIDASE S9 FAMILY MEMBER"/>
    <property type="match status" value="1"/>
</dbReference>
<dbReference type="GO" id="GO:0004252">
    <property type="term" value="F:serine-type endopeptidase activity"/>
    <property type="evidence" value="ECO:0007669"/>
    <property type="project" value="InterPro"/>
</dbReference>
<evidence type="ECO:0000256" key="1">
    <source>
        <dbReference type="ARBA" id="ARBA00022670"/>
    </source>
</evidence>
<dbReference type="InterPro" id="IPR029058">
    <property type="entry name" value="AB_hydrolase_fold"/>
</dbReference>
<dbReference type="InterPro" id="IPR011042">
    <property type="entry name" value="6-blade_b-propeller_TolB-like"/>
</dbReference>
<sequence>MKTIYKTISVIVILAILSAFETSFQDPKQYTIEQFYKTIRYNGGSFSFDEKNLLIGSNQTGIYNVFEISVNGGEAQALTNSTTESLFPISYFPSDNRMLYASDQGGNEIDHIYLKNEKGEVTDLTPDKGAISSFLEWSKDKKSFFYTSNKRDKRFFDLYEMDISKFQSKMIYQNDGGYQVSIISGNKNIVSLLKPITTSVSELYLYKIDTKETIKISVDGADYAACDFSLDNQSFYYLTDYGSEFKHLMRYDIPTQKSEKIWEEKWDISYAYHTEKGKYRVVGINEDAKNVVKIFDTKTGKQIEVPKIPDGDILGVIFSPSESKMSLRVGSSKSPANIYSYDLNTKKLQKLTNSLNPEINEEDLVSAEVVRYKSFDGVEIPAILYKPKQANANKKVPALVWVHGGPGGQSRVGFSEEMQYYVNHGYAILAVNNRGSSGYGKTFYRMDDKNHGEGDLQDCIEGKNYLATLPYIDANKIGIMGGSYGGFMVMAALTSQPKEFKVGVDYFGVVNWMRTLESIPSWWEAQRIALYEEMGDPTTSDSIRLRKISPLFHADKIEKPVLFLQGAQDPRVLQIETDEMAAAAKNKGVPVEYVLFPDEGHGFVKKENQINACKAVLAFLDKYLR</sequence>
<dbReference type="Pfam" id="PF00326">
    <property type="entry name" value="Peptidase_S9"/>
    <property type="match status" value="1"/>
</dbReference>
<evidence type="ECO:0000256" key="4">
    <source>
        <dbReference type="SAM" id="SignalP"/>
    </source>
</evidence>
<accession>A0A1W2CPV7</accession>
<organism evidence="7 8">
    <name type="scientific">Moheibacter sediminis</name>
    <dbReference type="NCBI Taxonomy" id="1434700"/>
    <lineage>
        <taxon>Bacteria</taxon>
        <taxon>Pseudomonadati</taxon>
        <taxon>Bacteroidota</taxon>
        <taxon>Flavobacteriia</taxon>
        <taxon>Flavobacteriales</taxon>
        <taxon>Weeksellaceae</taxon>
        <taxon>Moheibacter</taxon>
    </lineage>
</organism>
<evidence type="ECO:0000256" key="2">
    <source>
        <dbReference type="ARBA" id="ARBA00022801"/>
    </source>
</evidence>
<keyword evidence="1" id="KW-0645">Protease</keyword>
<dbReference type="SUPFAM" id="SSF82171">
    <property type="entry name" value="DPP6 N-terminal domain-like"/>
    <property type="match status" value="1"/>
</dbReference>
<keyword evidence="4" id="KW-0732">Signal</keyword>
<proteinExistence type="predicted"/>
<evidence type="ECO:0000313" key="8">
    <source>
        <dbReference type="Proteomes" id="UP000192393"/>
    </source>
</evidence>
<keyword evidence="8" id="KW-1185">Reference proteome</keyword>
<dbReference type="InterPro" id="IPR023302">
    <property type="entry name" value="Pept_S9A_N"/>
</dbReference>
<dbReference type="Gene3D" id="2.120.10.30">
    <property type="entry name" value="TolB, C-terminal domain"/>
    <property type="match status" value="1"/>
</dbReference>
<feature type="domain" description="Peptidase S9 prolyl oligopeptidase catalytic" evidence="5">
    <location>
        <begin position="414"/>
        <end position="624"/>
    </location>
</feature>
<dbReference type="RefSeq" id="WP_084018681.1">
    <property type="nucleotide sequence ID" value="NZ_FWXS01000011.1"/>
</dbReference>
<feature type="signal peptide" evidence="4">
    <location>
        <begin position="1"/>
        <end position="21"/>
    </location>
</feature>
<dbReference type="OrthoDB" id="108903at2"/>
<dbReference type="InterPro" id="IPR002470">
    <property type="entry name" value="Peptidase_S9A"/>
</dbReference>
<dbReference type="GO" id="GO:0004177">
    <property type="term" value="F:aminopeptidase activity"/>
    <property type="evidence" value="ECO:0007669"/>
    <property type="project" value="UniProtKB-KW"/>
</dbReference>
<evidence type="ECO:0000259" key="6">
    <source>
        <dbReference type="Pfam" id="PF02897"/>
    </source>
</evidence>
<feature type="chain" id="PRO_5013343255" evidence="4">
    <location>
        <begin position="22"/>
        <end position="625"/>
    </location>
</feature>
<evidence type="ECO:0000313" key="7">
    <source>
        <dbReference type="EMBL" id="SMC87026.1"/>
    </source>
</evidence>
<dbReference type="Gene3D" id="3.40.50.1820">
    <property type="entry name" value="alpha/beta hydrolase"/>
    <property type="match status" value="1"/>
</dbReference>
<feature type="domain" description="Peptidase S9A N-terminal" evidence="6">
    <location>
        <begin position="93"/>
        <end position="352"/>
    </location>
</feature>
<dbReference type="Proteomes" id="UP000192393">
    <property type="component" value="Unassembled WGS sequence"/>
</dbReference>
<dbReference type="SUPFAM" id="SSF53474">
    <property type="entry name" value="alpha/beta-Hydrolases"/>
    <property type="match status" value="1"/>
</dbReference>
<keyword evidence="3" id="KW-0720">Serine protease</keyword>
<gene>
    <name evidence="7" type="ORF">SAMN06296427_11122</name>
</gene>
<keyword evidence="7" id="KW-0031">Aminopeptidase</keyword>
<dbReference type="GO" id="GO:0006508">
    <property type="term" value="P:proteolysis"/>
    <property type="evidence" value="ECO:0007669"/>
    <property type="project" value="UniProtKB-KW"/>
</dbReference>
<reference evidence="7 8" key="1">
    <citation type="submission" date="2017-04" db="EMBL/GenBank/DDBJ databases">
        <authorList>
            <person name="Afonso C.L."/>
            <person name="Miller P.J."/>
            <person name="Scott M.A."/>
            <person name="Spackman E."/>
            <person name="Goraichik I."/>
            <person name="Dimitrov K.M."/>
            <person name="Suarez D.L."/>
            <person name="Swayne D.E."/>
        </authorList>
    </citation>
    <scope>NUCLEOTIDE SEQUENCE [LARGE SCALE GENOMIC DNA]</scope>
    <source>
        <strain evidence="7 8">CGMCC 1.12708</strain>
    </source>
</reference>
<protein>
    <submittedName>
        <fullName evidence="7">Dipeptidyl aminopeptidase/acylaminoacyl peptidase</fullName>
    </submittedName>
</protein>
<evidence type="ECO:0000259" key="5">
    <source>
        <dbReference type="Pfam" id="PF00326"/>
    </source>
</evidence>
<dbReference type="Pfam" id="PF02897">
    <property type="entry name" value="Peptidase_S9_N"/>
    <property type="match status" value="1"/>
</dbReference>
<keyword evidence="2" id="KW-0378">Hydrolase</keyword>
<dbReference type="AlphaFoldDB" id="A0A1W2CPV7"/>
<dbReference type="EMBL" id="FWXS01000011">
    <property type="protein sequence ID" value="SMC87026.1"/>
    <property type="molecule type" value="Genomic_DNA"/>
</dbReference>
<dbReference type="PRINTS" id="PR00862">
    <property type="entry name" value="PROLIGOPTASE"/>
</dbReference>